<feature type="transmembrane region" description="Helical" evidence="5">
    <location>
        <begin position="326"/>
        <end position="347"/>
    </location>
</feature>
<feature type="transmembrane region" description="Helical" evidence="5">
    <location>
        <begin position="40"/>
        <end position="60"/>
    </location>
</feature>
<keyword evidence="5" id="KW-0874">Quinone</keyword>
<dbReference type="InterPro" id="IPR001750">
    <property type="entry name" value="ND/Mrp_TM"/>
</dbReference>
<keyword evidence="2 5" id="KW-0812">Transmembrane</keyword>
<keyword evidence="5" id="KW-1278">Translocase</keyword>
<keyword evidence="9" id="KW-1185">Reference proteome</keyword>
<dbReference type="GO" id="GO:0048038">
    <property type="term" value="F:quinone binding"/>
    <property type="evidence" value="ECO:0007669"/>
    <property type="project" value="UniProtKB-KW"/>
</dbReference>
<comment type="caution">
    <text evidence="8">The sequence shown here is derived from an EMBL/GenBank/DDBJ whole genome shotgun (WGS) entry which is preliminary data.</text>
</comment>
<evidence type="ECO:0000256" key="4">
    <source>
        <dbReference type="ARBA" id="ARBA00023136"/>
    </source>
</evidence>
<dbReference type="Pfam" id="PF00361">
    <property type="entry name" value="Proton_antipo_M"/>
    <property type="match status" value="1"/>
</dbReference>
<comment type="catalytic activity">
    <reaction evidence="5">
        <text>a quinone + NADH + 5 H(+)(in) = a quinol + NAD(+) + 4 H(+)(out)</text>
        <dbReference type="Rhea" id="RHEA:57888"/>
        <dbReference type="ChEBI" id="CHEBI:15378"/>
        <dbReference type="ChEBI" id="CHEBI:24646"/>
        <dbReference type="ChEBI" id="CHEBI:57540"/>
        <dbReference type="ChEBI" id="CHEBI:57945"/>
        <dbReference type="ChEBI" id="CHEBI:132124"/>
    </reaction>
</comment>
<keyword evidence="5" id="KW-1003">Cell membrane</keyword>
<dbReference type="NCBIfam" id="NF004441">
    <property type="entry name" value="PRK05777.1-4"/>
    <property type="match status" value="1"/>
</dbReference>
<proteinExistence type="inferred from homology"/>
<evidence type="ECO:0000313" key="8">
    <source>
        <dbReference type="EMBL" id="GLZ80729.1"/>
    </source>
</evidence>
<feature type="transmembrane region" description="Helical" evidence="5">
    <location>
        <begin position="186"/>
        <end position="210"/>
    </location>
</feature>
<keyword evidence="3 5" id="KW-1133">Transmembrane helix</keyword>
<keyword evidence="5" id="KW-0520">NAD</keyword>
<accession>A0A9W6SPR9</accession>
<dbReference type="Proteomes" id="UP001165079">
    <property type="component" value="Unassembled WGS sequence"/>
</dbReference>
<evidence type="ECO:0000256" key="3">
    <source>
        <dbReference type="ARBA" id="ARBA00022989"/>
    </source>
</evidence>
<feature type="domain" description="NADH:quinone oxidoreductase/Mrp antiporter transmembrane" evidence="7">
    <location>
        <begin position="150"/>
        <end position="443"/>
    </location>
</feature>
<dbReference type="RefSeq" id="WP_285665972.1">
    <property type="nucleotide sequence ID" value="NZ_BSTX01000004.1"/>
</dbReference>
<reference evidence="8" key="1">
    <citation type="submission" date="2023-03" db="EMBL/GenBank/DDBJ databases">
        <title>Actinorhabdospora filicis NBRC 111898.</title>
        <authorList>
            <person name="Ichikawa N."/>
            <person name="Sato H."/>
            <person name="Tonouchi N."/>
        </authorList>
    </citation>
    <scope>NUCLEOTIDE SEQUENCE</scope>
    <source>
        <strain evidence="8">NBRC 111898</strain>
    </source>
</reference>
<evidence type="ECO:0000313" key="9">
    <source>
        <dbReference type="Proteomes" id="UP001165079"/>
    </source>
</evidence>
<comment type="subunit">
    <text evidence="5">NDH-1 is composed of 14 different subunits. Subunits NuoA, H, J, K, L, M, N constitute the membrane sector of the complex.</text>
</comment>
<comment type="function">
    <text evidence="5">NDH-1 shuttles electrons from NADH, via FMN and iron-sulfur (Fe-S) centers, to quinones in the respiratory chain. The immediate electron acceptor for the enzyme in this species is believed to be a menaquinone. Couples the redox reaction to proton translocation (for every two electrons transferred, four hydrogen ions are translocated across the cytoplasmic membrane), and thus conserves the redox energy in a proton gradient.</text>
</comment>
<dbReference type="GO" id="GO:0050136">
    <property type="term" value="F:NADH dehydrogenase (quinone) (non-electrogenic) activity"/>
    <property type="evidence" value="ECO:0007669"/>
    <property type="project" value="UniProtKB-UniRule"/>
</dbReference>
<feature type="transmembrane region" description="Helical" evidence="5">
    <location>
        <begin position="80"/>
        <end position="98"/>
    </location>
</feature>
<comment type="subcellular location">
    <subcellularLocation>
        <location evidence="5">Cell membrane</location>
        <topology evidence="5">Multi-pass membrane protein</topology>
    </subcellularLocation>
    <subcellularLocation>
        <location evidence="1">Endomembrane system</location>
        <topology evidence="1">Multi-pass membrane protein</topology>
    </subcellularLocation>
    <subcellularLocation>
        <location evidence="6">Membrane</location>
        <topology evidence="6">Multi-pass membrane protein</topology>
    </subcellularLocation>
</comment>
<feature type="transmembrane region" description="Helical" evidence="5">
    <location>
        <begin position="267"/>
        <end position="286"/>
    </location>
</feature>
<dbReference type="GO" id="GO:0012505">
    <property type="term" value="C:endomembrane system"/>
    <property type="evidence" value="ECO:0007669"/>
    <property type="project" value="UniProtKB-SubCell"/>
</dbReference>
<evidence type="ECO:0000256" key="2">
    <source>
        <dbReference type="ARBA" id="ARBA00022692"/>
    </source>
</evidence>
<feature type="transmembrane region" description="Helical" evidence="5">
    <location>
        <begin position="12"/>
        <end position="33"/>
    </location>
</feature>
<feature type="transmembrane region" description="Helical" evidence="5">
    <location>
        <begin position="230"/>
        <end position="255"/>
    </location>
</feature>
<dbReference type="GO" id="GO:0042773">
    <property type="term" value="P:ATP synthesis coupled electron transport"/>
    <property type="evidence" value="ECO:0007669"/>
    <property type="project" value="InterPro"/>
</dbReference>
<dbReference type="GO" id="GO:0008137">
    <property type="term" value="F:NADH dehydrogenase (ubiquinone) activity"/>
    <property type="evidence" value="ECO:0007669"/>
    <property type="project" value="InterPro"/>
</dbReference>
<keyword evidence="4 5" id="KW-0472">Membrane</keyword>
<keyword evidence="5" id="KW-0813">Transport</keyword>
<dbReference type="HAMAP" id="MF_00445">
    <property type="entry name" value="NDH1_NuoN_1"/>
    <property type="match status" value="1"/>
</dbReference>
<dbReference type="EC" id="7.1.1.-" evidence="5"/>
<dbReference type="NCBIfam" id="TIGR01770">
    <property type="entry name" value="NDH_I_N"/>
    <property type="match status" value="1"/>
</dbReference>
<feature type="transmembrane region" description="Helical" evidence="5">
    <location>
        <begin position="478"/>
        <end position="497"/>
    </location>
</feature>
<organism evidence="8 9">
    <name type="scientific">Actinorhabdospora filicis</name>
    <dbReference type="NCBI Taxonomy" id="1785913"/>
    <lineage>
        <taxon>Bacteria</taxon>
        <taxon>Bacillati</taxon>
        <taxon>Actinomycetota</taxon>
        <taxon>Actinomycetes</taxon>
        <taxon>Micromonosporales</taxon>
        <taxon>Micromonosporaceae</taxon>
        <taxon>Actinorhabdospora</taxon>
    </lineage>
</organism>
<dbReference type="PANTHER" id="PTHR22773">
    <property type="entry name" value="NADH DEHYDROGENASE"/>
    <property type="match status" value="1"/>
</dbReference>
<feature type="transmembrane region" description="Helical" evidence="5">
    <location>
        <begin position="394"/>
        <end position="413"/>
    </location>
</feature>
<feature type="transmembrane region" description="Helical" evidence="5">
    <location>
        <begin position="353"/>
        <end position="373"/>
    </location>
</feature>
<dbReference type="EMBL" id="BSTX01000004">
    <property type="protein sequence ID" value="GLZ80729.1"/>
    <property type="molecule type" value="Genomic_DNA"/>
</dbReference>
<dbReference type="AlphaFoldDB" id="A0A9W6SPR9"/>
<evidence type="ECO:0000256" key="6">
    <source>
        <dbReference type="RuleBase" id="RU000320"/>
    </source>
</evidence>
<feature type="transmembrane region" description="Helical" evidence="5">
    <location>
        <begin position="298"/>
        <end position="319"/>
    </location>
</feature>
<evidence type="ECO:0000259" key="7">
    <source>
        <dbReference type="Pfam" id="PF00361"/>
    </source>
</evidence>
<evidence type="ECO:0000256" key="5">
    <source>
        <dbReference type="HAMAP-Rule" id="MF_00445"/>
    </source>
</evidence>
<protein>
    <recommendedName>
        <fullName evidence="5">NADH-quinone oxidoreductase subunit N</fullName>
        <ecNumber evidence="5">7.1.1.-</ecNumber>
    </recommendedName>
    <alternativeName>
        <fullName evidence="5">NADH dehydrogenase I subunit N</fullName>
    </alternativeName>
    <alternativeName>
        <fullName evidence="5">NDH-1 subunit N</fullName>
    </alternativeName>
</protein>
<evidence type="ECO:0000256" key="1">
    <source>
        <dbReference type="ARBA" id="ARBA00004127"/>
    </source>
</evidence>
<name>A0A9W6SPR9_9ACTN</name>
<sequence length="509" mass="53307">MNDIQLPPIDYAALLPMLIVFGLACVGILAEAFVPRKHRFAVQATLTLAALIAGLVTVIINRDLEVTTIGGAVTIDGAGLFLQGIILVLGIVAFGLIAERRLERGGAFVANAAHAADSDGDKKQLNEAGATEIFPLTLFAIAGMMLFCVSGDLLTMFVALEVFSLPLYLMCGLARRRRLLSQESALKYFLLGAFASAFFLYGVALIYGYAGSVQLVAIKQSVLDSDKSGVLLAAGLALLAIGLLFKAAAVPFHVWTPDVYQGAPTPITALMAACVKAAAFGGLLRVFNVAFETTSWDWRPVITAVAMATMIVGSILAVTQTDIKRLLAYSSIANAGYLLVGVVSLGGAVGSSMFYLVAYGFSVLAAFGMVTLVRDADGEATHLSRWAGLGKGSPLFSAMFTIIMLGFAGIPLTSGFSSKFALFSSAWDANQSALVIVGVLSSVVLAFPYLKVVVLLWLNPPGDETPTVSVPGYLTRAVVGVGVLATIVLGVAPSWLLDMVNSAGTFLAK</sequence>
<gene>
    <name evidence="5 8" type="primary">nuoN</name>
    <name evidence="8" type="ORF">Afil01_55360</name>
</gene>
<dbReference type="InterPro" id="IPR010096">
    <property type="entry name" value="NADH-Q_OxRdtase_suN/2"/>
</dbReference>
<comment type="similarity">
    <text evidence="5">Belongs to the complex I subunit 2 family.</text>
</comment>
<feature type="transmembrane region" description="Helical" evidence="5">
    <location>
        <begin position="433"/>
        <end position="458"/>
    </location>
</feature>
<dbReference type="GO" id="GO:0005886">
    <property type="term" value="C:plasma membrane"/>
    <property type="evidence" value="ECO:0007669"/>
    <property type="project" value="UniProtKB-SubCell"/>
</dbReference>